<name>N9BIQ1_ACIJO</name>
<accession>N9BIQ1</accession>
<dbReference type="EMBL" id="APPZ01000005">
    <property type="protein sequence ID" value="ENV73532.1"/>
    <property type="molecule type" value="Genomic_DNA"/>
</dbReference>
<dbReference type="AlphaFoldDB" id="N9BIQ1"/>
<comment type="caution">
    <text evidence="1">The sequence shown here is derived from an EMBL/GenBank/DDBJ whole genome shotgun (WGS) entry which is preliminary data.</text>
</comment>
<gene>
    <name evidence="1" type="ORF">F946_01044</name>
</gene>
<evidence type="ECO:0000313" key="2">
    <source>
        <dbReference type="Proteomes" id="UP000018444"/>
    </source>
</evidence>
<proteinExistence type="predicted"/>
<dbReference type="PATRIC" id="fig|1217662.4.peg.1016"/>
<protein>
    <submittedName>
        <fullName evidence="1">Uncharacterized protein</fullName>
    </submittedName>
</protein>
<reference evidence="1 2" key="1">
    <citation type="submission" date="2013-02" db="EMBL/GenBank/DDBJ databases">
        <title>The Genome Sequence of Acinetobacter johnsonii ANC 3681.</title>
        <authorList>
            <consortium name="The Broad Institute Genome Sequencing Platform"/>
            <consortium name="The Broad Institute Genome Sequencing Center for Infectious Disease"/>
            <person name="Cerqueira G."/>
            <person name="Feldgarden M."/>
            <person name="Courvalin P."/>
            <person name="Perichon B."/>
            <person name="Grillot-Courvalin C."/>
            <person name="Clermont D."/>
            <person name="Rocha E."/>
            <person name="Yoon E.-J."/>
            <person name="Nemec A."/>
            <person name="Walker B."/>
            <person name="Young S.K."/>
            <person name="Zeng Q."/>
            <person name="Gargeya S."/>
            <person name="Fitzgerald M."/>
            <person name="Haas B."/>
            <person name="Abouelleil A."/>
            <person name="Alvarado L."/>
            <person name="Arachchi H.M."/>
            <person name="Berlin A.M."/>
            <person name="Chapman S.B."/>
            <person name="Dewar J."/>
            <person name="Goldberg J."/>
            <person name="Griggs A."/>
            <person name="Gujja S."/>
            <person name="Hansen M."/>
            <person name="Howarth C."/>
            <person name="Imamovic A."/>
            <person name="Larimer J."/>
            <person name="McCowan C."/>
            <person name="Murphy C."/>
            <person name="Neiman D."/>
            <person name="Pearson M."/>
            <person name="Priest M."/>
            <person name="Roberts A."/>
            <person name="Saif S."/>
            <person name="Shea T."/>
            <person name="Sisk P."/>
            <person name="Sykes S."/>
            <person name="Wortman J."/>
            <person name="Nusbaum C."/>
            <person name="Birren B."/>
        </authorList>
    </citation>
    <scope>NUCLEOTIDE SEQUENCE [LARGE SCALE GENOMIC DNA]</scope>
    <source>
        <strain evidence="1 2">ANC 3681</strain>
    </source>
</reference>
<dbReference type="GeneID" id="56338253"/>
<organism evidence="1 2">
    <name type="scientific">Acinetobacter johnsonii ANC 3681</name>
    <dbReference type="NCBI Taxonomy" id="1217662"/>
    <lineage>
        <taxon>Bacteria</taxon>
        <taxon>Pseudomonadati</taxon>
        <taxon>Pseudomonadota</taxon>
        <taxon>Gammaproteobacteria</taxon>
        <taxon>Moraxellales</taxon>
        <taxon>Moraxellaceae</taxon>
        <taxon>Acinetobacter</taxon>
    </lineage>
</organism>
<dbReference type="RefSeq" id="WP_004979864.1">
    <property type="nucleotide sequence ID" value="NZ_KB849705.1"/>
</dbReference>
<dbReference type="Proteomes" id="UP000018444">
    <property type="component" value="Unassembled WGS sequence"/>
</dbReference>
<sequence>MAVQEQTPYIEHVANGVTTSFALGFVCDSADNLVVTINDLPTNVGDWSFSDGNVVFQYPPLLDSLIKIWRNSPLARSTTFKTYDNSLNPNSLNFDLDKIWLVMQELNSNRELLKKIILEQIELQGLTLDQLLELNEDFFQRLSNLNSDKNWDAAFIAYDGGNQEQFNDTQKSKNETFENSIESMATLEITKDIAQKKLIPDLFLPNFGNSKKAMVRRAQYTITDGSTVGSRYWIVVSKAGSPNNHLLFELRRGVLTSTGSLGGAAEFLRVTSIYDGGPAWVGKHANSAVSDPTHWAEVEYTPSGYTERLSHSVTPNVDLHKYYAVQGVALNEFISFNAQFDSAGKANLQFLCTAGSSGQVELYIDDVLKETISLTAATAAIYRHALKAAPGFHTIKVVRKALGSVSVFGCNYSSITDGEFTSAADGLVFWHNNQLYTSSEGASDYAIVEETTGLLGGSLHGGETLQKQIFNIDGVYGDPLAAIRVFSNLEIRQETTIDWGSGKILKNVNSHIFNQNGGYQFDNTFINKVSSKTFYTAMHTTPESFTKVISPNFVNLSLEADGFKYLNRSNTVVQEDSTTSKRIYTQTTIFNEENNVYGAPTVRKVTGSYNKLYYGAAISNPVALELGDFSVSTRKIFT</sequence>
<evidence type="ECO:0000313" key="1">
    <source>
        <dbReference type="EMBL" id="ENV73532.1"/>
    </source>
</evidence>
<dbReference type="HOGENOM" id="CLU_428751_0_0_6"/>